<name>A0A8J4M4I2_9BACL</name>
<dbReference type="PANTHER" id="PTHR43963">
    <property type="entry name" value="CARBONYL REDUCTASE 1-RELATED"/>
    <property type="match status" value="1"/>
</dbReference>
<dbReference type="AlphaFoldDB" id="A0A8J4M4I2"/>
<accession>A0A8J4M4I2</accession>
<evidence type="ECO:0000313" key="5">
    <source>
        <dbReference type="Proteomes" id="UP000677918"/>
    </source>
</evidence>
<dbReference type="SUPFAM" id="SSF51735">
    <property type="entry name" value="NAD(P)-binding Rossmann-fold domains"/>
    <property type="match status" value="1"/>
</dbReference>
<dbReference type="InterPro" id="IPR002347">
    <property type="entry name" value="SDR_fam"/>
</dbReference>
<dbReference type="RefSeq" id="WP_213413981.1">
    <property type="nucleotide sequence ID" value="NZ_BOVK01000073.1"/>
</dbReference>
<keyword evidence="5" id="KW-1185">Reference proteome</keyword>
<keyword evidence="3" id="KW-0560">Oxidoreductase</keyword>
<proteinExistence type="inferred from homology"/>
<evidence type="ECO:0000256" key="3">
    <source>
        <dbReference type="ARBA" id="ARBA00023002"/>
    </source>
</evidence>
<dbReference type="EMBL" id="BOVK01000073">
    <property type="protein sequence ID" value="GIQ71180.1"/>
    <property type="molecule type" value="Genomic_DNA"/>
</dbReference>
<reference evidence="4" key="1">
    <citation type="submission" date="2021-04" db="EMBL/GenBank/DDBJ databases">
        <title>Draft genome sequence of Xylanibacillus composti strain K13.</title>
        <authorList>
            <person name="Uke A."/>
            <person name="Chhe C."/>
            <person name="Baramee S."/>
            <person name="Kosugi A."/>
        </authorList>
    </citation>
    <scope>NUCLEOTIDE SEQUENCE</scope>
    <source>
        <strain evidence="4">K13</strain>
    </source>
</reference>
<dbReference type="PRINTS" id="PR00081">
    <property type="entry name" value="GDHRDH"/>
</dbReference>
<gene>
    <name evidence="4" type="ORF">XYCOK13_40040</name>
</gene>
<evidence type="ECO:0000313" key="4">
    <source>
        <dbReference type="EMBL" id="GIQ71180.1"/>
    </source>
</evidence>
<evidence type="ECO:0000256" key="2">
    <source>
        <dbReference type="ARBA" id="ARBA00022857"/>
    </source>
</evidence>
<dbReference type="Pfam" id="PF00106">
    <property type="entry name" value="adh_short"/>
    <property type="match status" value="1"/>
</dbReference>
<sequence length="92" mass="9948">MDQRVALVSGANKSIGFEVVRGLAKLGMIVYLGSRDEANGARAAAELKADGDVRFIQLDVSNENSMVQAISHIEREHAQLDVLVNNAGIVQW</sequence>
<evidence type="ECO:0000256" key="1">
    <source>
        <dbReference type="ARBA" id="ARBA00006484"/>
    </source>
</evidence>
<dbReference type="Proteomes" id="UP000677918">
    <property type="component" value="Unassembled WGS sequence"/>
</dbReference>
<protein>
    <recommendedName>
        <fullName evidence="6">SDR family NAD(P)-dependent oxidoreductase</fullName>
    </recommendedName>
</protein>
<dbReference type="PANTHER" id="PTHR43963:SF6">
    <property type="entry name" value="CHAIN DEHYDROGENASE FAMILY PROTEIN, PUTATIVE (AFU_ORTHOLOGUE AFUA_3G15350)-RELATED"/>
    <property type="match status" value="1"/>
</dbReference>
<dbReference type="InterPro" id="IPR036291">
    <property type="entry name" value="NAD(P)-bd_dom_sf"/>
</dbReference>
<comment type="similarity">
    <text evidence="1">Belongs to the short-chain dehydrogenases/reductases (SDR) family.</text>
</comment>
<keyword evidence="2" id="KW-0521">NADP</keyword>
<dbReference type="GO" id="GO:0016491">
    <property type="term" value="F:oxidoreductase activity"/>
    <property type="evidence" value="ECO:0007669"/>
    <property type="project" value="UniProtKB-KW"/>
</dbReference>
<comment type="caution">
    <text evidence="4">The sequence shown here is derived from an EMBL/GenBank/DDBJ whole genome shotgun (WGS) entry which is preliminary data.</text>
</comment>
<dbReference type="Gene3D" id="3.40.50.720">
    <property type="entry name" value="NAD(P)-binding Rossmann-like Domain"/>
    <property type="match status" value="1"/>
</dbReference>
<evidence type="ECO:0008006" key="6">
    <source>
        <dbReference type="Google" id="ProtNLM"/>
    </source>
</evidence>
<organism evidence="4 5">
    <name type="scientific">Xylanibacillus composti</name>
    <dbReference type="NCBI Taxonomy" id="1572762"/>
    <lineage>
        <taxon>Bacteria</taxon>
        <taxon>Bacillati</taxon>
        <taxon>Bacillota</taxon>
        <taxon>Bacilli</taxon>
        <taxon>Bacillales</taxon>
        <taxon>Paenibacillaceae</taxon>
        <taxon>Xylanibacillus</taxon>
    </lineage>
</organism>